<dbReference type="Gene3D" id="3.40.50.970">
    <property type="match status" value="2"/>
</dbReference>
<organism evidence="6 7">
    <name type="scientific">Algoriphagus ornithinivorans</name>
    <dbReference type="NCBI Taxonomy" id="226506"/>
    <lineage>
        <taxon>Bacteria</taxon>
        <taxon>Pseudomonadati</taxon>
        <taxon>Bacteroidota</taxon>
        <taxon>Cytophagia</taxon>
        <taxon>Cytophagales</taxon>
        <taxon>Cyclobacteriaceae</taxon>
        <taxon>Algoriphagus</taxon>
    </lineage>
</organism>
<dbReference type="InterPro" id="IPR005475">
    <property type="entry name" value="Transketolase-like_Pyr-bd"/>
</dbReference>
<comment type="cofactor">
    <cofactor evidence="1">
        <name>thiamine diphosphate</name>
        <dbReference type="ChEBI" id="CHEBI:58937"/>
    </cofactor>
</comment>
<gene>
    <name evidence="6" type="ORF">SAMN04488519_106309</name>
</gene>
<name>A0A1I5H6M8_9BACT</name>
<dbReference type="CDD" id="cd02000">
    <property type="entry name" value="TPP_E1_PDC_ADC_BCADC"/>
    <property type="match status" value="1"/>
</dbReference>
<keyword evidence="7" id="KW-1185">Reference proteome</keyword>
<comment type="function">
    <text evidence="2">E1 component of the 2-oxoglutarate dehydrogenase (OGDH) complex which catalyzes the decarboxylation of 2-oxoglutarate, the first step in the conversion of 2-oxoglutarate to succinyl-CoA and CO(2).</text>
</comment>
<dbReference type="SMART" id="SM00861">
    <property type="entry name" value="Transket_pyr"/>
    <property type="match status" value="1"/>
</dbReference>
<dbReference type="STRING" id="226506.SAMN04488519_106309"/>
<keyword evidence="4" id="KW-0786">Thiamine pyrophosphate</keyword>
<dbReference type="SUPFAM" id="SSF52518">
    <property type="entry name" value="Thiamin diphosphate-binding fold (THDP-binding)"/>
    <property type="match status" value="2"/>
</dbReference>
<dbReference type="RefSeq" id="WP_091654268.1">
    <property type="nucleotide sequence ID" value="NZ_FOVW01000006.1"/>
</dbReference>
<dbReference type="PANTHER" id="PTHR43257:SF2">
    <property type="entry name" value="PYRUVATE DEHYDROGENASE E1 COMPONENT SUBUNIT BETA"/>
    <property type="match status" value="1"/>
</dbReference>
<dbReference type="Gene3D" id="3.40.50.920">
    <property type="match status" value="1"/>
</dbReference>
<keyword evidence="3" id="KW-0560">Oxidoreductase</keyword>
<evidence type="ECO:0000256" key="4">
    <source>
        <dbReference type="ARBA" id="ARBA00023052"/>
    </source>
</evidence>
<evidence type="ECO:0000313" key="7">
    <source>
        <dbReference type="Proteomes" id="UP000199564"/>
    </source>
</evidence>
<dbReference type="GO" id="GO:0016624">
    <property type="term" value="F:oxidoreductase activity, acting on the aldehyde or oxo group of donors, disulfide as acceptor"/>
    <property type="evidence" value="ECO:0007669"/>
    <property type="project" value="InterPro"/>
</dbReference>
<accession>A0A1I5H6M8</accession>
<dbReference type="InterPro" id="IPR029061">
    <property type="entry name" value="THDP-binding"/>
</dbReference>
<dbReference type="Pfam" id="PF02780">
    <property type="entry name" value="Transketolase_C"/>
    <property type="match status" value="1"/>
</dbReference>
<dbReference type="AlphaFoldDB" id="A0A1I5H6M8"/>
<reference evidence="7" key="1">
    <citation type="submission" date="2016-10" db="EMBL/GenBank/DDBJ databases">
        <authorList>
            <person name="Varghese N."/>
            <person name="Submissions S."/>
        </authorList>
    </citation>
    <scope>NUCLEOTIDE SEQUENCE [LARGE SCALE GENOMIC DNA]</scope>
    <source>
        <strain evidence="7">DSM 15282</strain>
    </source>
</reference>
<dbReference type="EMBL" id="FOVW01000006">
    <property type="protein sequence ID" value="SFO43676.1"/>
    <property type="molecule type" value="Genomic_DNA"/>
</dbReference>
<dbReference type="InterPro" id="IPR033248">
    <property type="entry name" value="Transketolase_C"/>
</dbReference>
<evidence type="ECO:0000259" key="5">
    <source>
        <dbReference type="SMART" id="SM00861"/>
    </source>
</evidence>
<evidence type="ECO:0000256" key="1">
    <source>
        <dbReference type="ARBA" id="ARBA00001964"/>
    </source>
</evidence>
<keyword evidence="6" id="KW-0670">Pyruvate</keyword>
<dbReference type="PANTHER" id="PTHR43257">
    <property type="entry name" value="PYRUVATE DEHYDROGENASE E1 COMPONENT BETA SUBUNIT"/>
    <property type="match status" value="1"/>
</dbReference>
<evidence type="ECO:0000256" key="3">
    <source>
        <dbReference type="ARBA" id="ARBA00023002"/>
    </source>
</evidence>
<sequence length="804" mass="89886">MSELQKIKKSKPSFVPEPSAILEDFRIAMISRHASLMGRKEVFMGKAKFGIFGDGKELAQIAMARAFQLGDFRSGYYRDQTFMMALGELNVKQYFAQLYAYTNVEEEPASAGRLMNGHFATRSLNEDGSWKDLTKMNNSAADISPTAAQMPKLLGLAYASKLFRINKGMKKLKQFSVNGNEVAWGTIGNASTSEGMFFESINAAGVLQVPMVISIWDDEYGISVPKEFHTTKGSISEALAGFQRTEEKAGFEIIKVKGWNYEALLQAFQEAGELARTEHVPVLIHVEEMTQPQGHSTSGSHERYKSKERLDWEKDWDCIKKFREYILENELATADALDKIEAEAKAQVKKEKEAAWSDFSGEIKKELNEAVALIKSAAQDSTRKVVLDQLADELKKTINPIRKDVVSTVRKALLLLRFDSNSGKNELKAWYEKQTELNHDRYSSHLYSQSEWSVLKIDEVPAEFNEKSAVVDGREVLQAFFDNKLENDPRFFAFGEDVGKIGDVNQAFAGLQAKHGEWRVSDTSIRECTIIGQGIGAALRGLRPIAEIQYLDYLLYGLQMLSDDLASLQYRTKGGQKAPLIVRTRGHRLEGVWHAGSPMGMILSTLRGMVVCVPRDMTQAAGMYNTLLKSDEPAIVVECLNGYRLKERLPENIGEFTVPLGKPEILREGKDLTIVTYGSMCRIVMDAAQELSEIGIEVEVIDVQTLLPFDVHGVIGESVKKTNRVIFADEDVPGGASAFMLQQVIEGQKVFRYLDSDPQTLAAKAHRPAYSSDGDYFSKPSIEDVVEKVYSIMHEVNPKTYPAL</sequence>
<dbReference type="Pfam" id="PF02779">
    <property type="entry name" value="Transket_pyr"/>
    <property type="match status" value="1"/>
</dbReference>
<evidence type="ECO:0000256" key="2">
    <source>
        <dbReference type="ARBA" id="ARBA00003906"/>
    </source>
</evidence>
<dbReference type="SUPFAM" id="SSF52922">
    <property type="entry name" value="TK C-terminal domain-like"/>
    <property type="match status" value="1"/>
</dbReference>
<protein>
    <submittedName>
        <fullName evidence="6">Pyruvate/2-oxoglutarate/acetoin dehydrogenase complex, dehydrogenase (E1) component</fullName>
    </submittedName>
</protein>
<evidence type="ECO:0000313" key="6">
    <source>
        <dbReference type="EMBL" id="SFO43676.1"/>
    </source>
</evidence>
<dbReference type="InterPro" id="IPR009014">
    <property type="entry name" value="Transketo_C/PFOR_II"/>
</dbReference>
<dbReference type="Pfam" id="PF00676">
    <property type="entry name" value="E1_dh"/>
    <property type="match status" value="1"/>
</dbReference>
<dbReference type="Proteomes" id="UP000199564">
    <property type="component" value="Unassembled WGS sequence"/>
</dbReference>
<dbReference type="InterPro" id="IPR001017">
    <property type="entry name" value="DH_E1"/>
</dbReference>
<proteinExistence type="predicted"/>
<feature type="domain" description="Transketolase-like pyrimidine-binding" evidence="5">
    <location>
        <begin position="471"/>
        <end position="645"/>
    </location>
</feature>